<reference evidence="2" key="1">
    <citation type="journal article" date="2023" name="Mol. Biol. Evol.">
        <title>Third-Generation Sequencing Reveals the Adaptive Role of the Epigenome in Three Deep-Sea Polychaetes.</title>
        <authorList>
            <person name="Perez M."/>
            <person name="Aroh O."/>
            <person name="Sun Y."/>
            <person name="Lan Y."/>
            <person name="Juniper S.K."/>
            <person name="Young C.R."/>
            <person name="Angers B."/>
            <person name="Qian P.Y."/>
        </authorList>
    </citation>
    <scope>NUCLEOTIDE SEQUENCE</scope>
    <source>
        <strain evidence="2">R07B-5</strain>
    </source>
</reference>
<dbReference type="AlphaFoldDB" id="A0AAD9UL10"/>
<organism evidence="2 3">
    <name type="scientific">Ridgeia piscesae</name>
    <name type="common">Tubeworm</name>
    <dbReference type="NCBI Taxonomy" id="27915"/>
    <lineage>
        <taxon>Eukaryota</taxon>
        <taxon>Metazoa</taxon>
        <taxon>Spiralia</taxon>
        <taxon>Lophotrochozoa</taxon>
        <taxon>Annelida</taxon>
        <taxon>Polychaeta</taxon>
        <taxon>Sedentaria</taxon>
        <taxon>Canalipalpata</taxon>
        <taxon>Sabellida</taxon>
        <taxon>Siboglinidae</taxon>
        <taxon>Ridgeia</taxon>
    </lineage>
</organism>
<evidence type="ECO:0000313" key="2">
    <source>
        <dbReference type="EMBL" id="KAK2193419.1"/>
    </source>
</evidence>
<feature type="compositionally biased region" description="Low complexity" evidence="1">
    <location>
        <begin position="261"/>
        <end position="286"/>
    </location>
</feature>
<gene>
    <name evidence="2" type="ORF">NP493_13g08018</name>
</gene>
<feature type="region of interest" description="Disordered" evidence="1">
    <location>
        <begin position="242"/>
        <end position="332"/>
    </location>
</feature>
<accession>A0AAD9UL10</accession>
<protein>
    <submittedName>
        <fullName evidence="2">Uncharacterized protein</fullName>
    </submittedName>
</protein>
<evidence type="ECO:0000313" key="3">
    <source>
        <dbReference type="Proteomes" id="UP001209878"/>
    </source>
</evidence>
<evidence type="ECO:0000256" key="1">
    <source>
        <dbReference type="SAM" id="MobiDB-lite"/>
    </source>
</evidence>
<comment type="caution">
    <text evidence="2">The sequence shown here is derived from an EMBL/GenBank/DDBJ whole genome shotgun (WGS) entry which is preliminary data.</text>
</comment>
<dbReference type="EMBL" id="JAODUO010000013">
    <property type="protein sequence ID" value="KAK2193419.1"/>
    <property type="molecule type" value="Genomic_DNA"/>
</dbReference>
<dbReference type="Proteomes" id="UP001209878">
    <property type="component" value="Unassembled WGS sequence"/>
</dbReference>
<sequence length="332" mass="36810">MDDAIDGSVNMPFTSRAAWHAIQLECPDLRRTHAHLIQGIRPLKKFTKVGDVKRYLRTVSVANDGVLIVRDNQPFQPPRERIVVPRSMVDVFLTTLHIRFCHPSRNQLKRISNRYFLALDFDKASEATSVACHQCQAVKSIPVYLRPQSFTQAPTVYSSRAGNHAHSAKAKAHGHNSPPAISVSLGDLVYVKGDRDKCRARDKYIVTKLLNAEGWCYLKKFTTSQIRSKTYDVRISDCYTLTPALPNKPPDGPIRGQDMCSDSSSDSEPGSSEATSPDQVVAAEQPALPPLPPPPEAIVVHPTTPAADHTAEPSDSSCAPTRRCERTRQRPR</sequence>
<feature type="compositionally biased region" description="Basic and acidic residues" evidence="1">
    <location>
        <begin position="322"/>
        <end position="332"/>
    </location>
</feature>
<keyword evidence="3" id="KW-1185">Reference proteome</keyword>
<name>A0AAD9UL10_RIDPI</name>
<proteinExistence type="predicted"/>
<feature type="compositionally biased region" description="Pro residues" evidence="1">
    <location>
        <begin position="287"/>
        <end position="296"/>
    </location>
</feature>